<name>A0A5E6M537_9BACT</name>
<evidence type="ECO:0000256" key="3">
    <source>
        <dbReference type="ARBA" id="ARBA00022679"/>
    </source>
</evidence>
<reference evidence="10" key="1">
    <citation type="submission" date="2019-09" db="EMBL/GenBank/DDBJ databases">
        <authorList>
            <person name="Cremers G."/>
        </authorList>
    </citation>
    <scope>NUCLEOTIDE SEQUENCE [LARGE SCALE GENOMIC DNA]</scope>
    <source>
        <strain evidence="10">3B</strain>
    </source>
</reference>
<keyword evidence="6 7" id="KW-0961">Cell wall biogenesis/degradation</keyword>
<evidence type="ECO:0000256" key="1">
    <source>
        <dbReference type="ARBA" id="ARBA00004752"/>
    </source>
</evidence>
<dbReference type="GO" id="GO:0071555">
    <property type="term" value="P:cell wall organization"/>
    <property type="evidence" value="ECO:0007669"/>
    <property type="project" value="UniProtKB-UniRule"/>
</dbReference>
<evidence type="ECO:0000256" key="7">
    <source>
        <dbReference type="PROSITE-ProRule" id="PRU01373"/>
    </source>
</evidence>
<dbReference type="AlphaFoldDB" id="A0A5E6M537"/>
<keyword evidence="11" id="KW-1185">Reference proteome</keyword>
<evidence type="ECO:0000313" key="10">
    <source>
        <dbReference type="EMBL" id="VVM04447.1"/>
    </source>
</evidence>
<dbReference type="Proteomes" id="UP000381693">
    <property type="component" value="Unassembled WGS sequence"/>
</dbReference>
<dbReference type="GO" id="GO:0018104">
    <property type="term" value="P:peptidoglycan-protein cross-linking"/>
    <property type="evidence" value="ECO:0007669"/>
    <property type="project" value="TreeGrafter"/>
</dbReference>
<evidence type="ECO:0000256" key="4">
    <source>
        <dbReference type="ARBA" id="ARBA00022960"/>
    </source>
</evidence>
<feature type="active site" description="Proton donor/acceptor" evidence="7">
    <location>
        <position position="172"/>
    </location>
</feature>
<dbReference type="CDD" id="cd16913">
    <property type="entry name" value="YkuD_like"/>
    <property type="match status" value="1"/>
</dbReference>
<comment type="pathway">
    <text evidence="1 7">Cell wall biogenesis; peptidoglycan biosynthesis.</text>
</comment>
<accession>A0A5E6M537</accession>
<dbReference type="PANTHER" id="PTHR30582">
    <property type="entry name" value="L,D-TRANSPEPTIDASE"/>
    <property type="match status" value="1"/>
</dbReference>
<dbReference type="GO" id="GO:0008360">
    <property type="term" value="P:regulation of cell shape"/>
    <property type="evidence" value="ECO:0007669"/>
    <property type="project" value="UniProtKB-UniRule"/>
</dbReference>
<dbReference type="PANTHER" id="PTHR30582:SF2">
    <property type="entry name" value="L,D-TRANSPEPTIDASE YCIB-RELATED"/>
    <property type="match status" value="1"/>
</dbReference>
<dbReference type="GO" id="GO:0005576">
    <property type="term" value="C:extracellular region"/>
    <property type="evidence" value="ECO:0007669"/>
    <property type="project" value="TreeGrafter"/>
</dbReference>
<proteinExistence type="inferred from homology"/>
<evidence type="ECO:0000313" key="11">
    <source>
        <dbReference type="Proteomes" id="UP000381693"/>
    </source>
</evidence>
<dbReference type="Pfam" id="PF03734">
    <property type="entry name" value="YkuD"/>
    <property type="match status" value="1"/>
</dbReference>
<dbReference type="RefSeq" id="WP_246189454.1">
    <property type="nucleotide sequence ID" value="NZ_CABFUZ020000008.1"/>
</dbReference>
<dbReference type="InterPro" id="IPR038063">
    <property type="entry name" value="Transpep_catalytic_dom"/>
</dbReference>
<evidence type="ECO:0000256" key="6">
    <source>
        <dbReference type="ARBA" id="ARBA00023316"/>
    </source>
</evidence>
<organism evidence="10 11">
    <name type="scientific">Methylacidimicrobium cyclopophantes</name>
    <dbReference type="NCBI Taxonomy" id="1041766"/>
    <lineage>
        <taxon>Bacteria</taxon>
        <taxon>Pseudomonadati</taxon>
        <taxon>Verrucomicrobiota</taxon>
        <taxon>Methylacidimicrobium</taxon>
    </lineage>
</organism>
<evidence type="ECO:0000256" key="5">
    <source>
        <dbReference type="ARBA" id="ARBA00022984"/>
    </source>
</evidence>
<evidence type="ECO:0000259" key="9">
    <source>
        <dbReference type="PROSITE" id="PS52029"/>
    </source>
</evidence>
<evidence type="ECO:0000256" key="2">
    <source>
        <dbReference type="ARBA" id="ARBA00005992"/>
    </source>
</evidence>
<feature type="compositionally biased region" description="Polar residues" evidence="8">
    <location>
        <begin position="235"/>
        <end position="244"/>
    </location>
</feature>
<evidence type="ECO:0000256" key="8">
    <source>
        <dbReference type="SAM" id="MobiDB-lite"/>
    </source>
</evidence>
<protein>
    <recommendedName>
        <fullName evidence="9">L,D-TPase catalytic domain-containing protein</fullName>
    </recommendedName>
</protein>
<feature type="compositionally biased region" description="Basic and acidic residues" evidence="8">
    <location>
        <begin position="272"/>
        <end position="286"/>
    </location>
</feature>
<dbReference type="InterPro" id="IPR005490">
    <property type="entry name" value="LD_TPept_cat_dom"/>
</dbReference>
<dbReference type="EMBL" id="CABFUZ020000008">
    <property type="protein sequence ID" value="VVM04447.1"/>
    <property type="molecule type" value="Genomic_DNA"/>
</dbReference>
<dbReference type="SUPFAM" id="SSF141523">
    <property type="entry name" value="L,D-transpeptidase catalytic domain-like"/>
    <property type="match status" value="1"/>
</dbReference>
<dbReference type="GO" id="GO:0071972">
    <property type="term" value="F:peptidoglycan L,D-transpeptidase activity"/>
    <property type="evidence" value="ECO:0007669"/>
    <property type="project" value="TreeGrafter"/>
</dbReference>
<feature type="domain" description="L,D-TPase catalytic" evidence="9">
    <location>
        <begin position="74"/>
        <end position="209"/>
    </location>
</feature>
<dbReference type="Gene3D" id="2.40.440.10">
    <property type="entry name" value="L,D-transpeptidase catalytic domain-like"/>
    <property type="match status" value="1"/>
</dbReference>
<keyword evidence="3" id="KW-0808">Transferase</keyword>
<comment type="caution">
    <text evidence="10">The sequence shown here is derived from an EMBL/GenBank/DDBJ whole genome shotgun (WGS) entry which is preliminary data.</text>
</comment>
<feature type="region of interest" description="Disordered" evidence="8">
    <location>
        <begin position="207"/>
        <end position="294"/>
    </location>
</feature>
<dbReference type="UniPathway" id="UPA00219"/>
<gene>
    <name evidence="10" type="ORF">MAMC_00062</name>
</gene>
<dbReference type="InterPro" id="IPR050979">
    <property type="entry name" value="LD-transpeptidase"/>
</dbReference>
<feature type="compositionally biased region" description="Basic and acidic residues" evidence="8">
    <location>
        <begin position="217"/>
        <end position="230"/>
    </location>
</feature>
<comment type="similarity">
    <text evidence="2">Belongs to the YkuD family.</text>
</comment>
<feature type="active site" description="Nucleophile" evidence="7">
    <location>
        <position position="185"/>
    </location>
</feature>
<dbReference type="PROSITE" id="PS52029">
    <property type="entry name" value="LD_TPASE"/>
    <property type="match status" value="1"/>
</dbReference>
<sequence>MSVFLFLGAVESGKKARIVETMRTFRHPSSTLAAALSLFALALSVAYASAPRKQHPASWTGGAHHRVRPSSPKRIVKVSLVSRVVYVLEGDRPLLVAPTCSGKPGHITPTGVFHVTGKAKRRRSGKYGFWVKNGQAVEGIKVAGPPDKTPGWKFVGYPMPFWVGFSPGYGFHEGFLWSTPKTHGCLHLTGRDAERFYELVERGTRISIRQTQPEDPTLGKEVHHPEDEKAPNPPSSFFLSNDSFTIPWEDVLKPGTSGAGKGIGAGEPSTTNHKEPGQDKSRESDNARLAARPS</sequence>
<keyword evidence="5 7" id="KW-0573">Peptidoglycan synthesis</keyword>
<dbReference type="GO" id="GO:0016740">
    <property type="term" value="F:transferase activity"/>
    <property type="evidence" value="ECO:0007669"/>
    <property type="project" value="UniProtKB-KW"/>
</dbReference>
<keyword evidence="4 7" id="KW-0133">Cell shape</keyword>